<evidence type="ECO:0000313" key="2">
    <source>
        <dbReference type="Proteomes" id="UP000034751"/>
    </source>
</evidence>
<evidence type="ECO:0000313" key="1">
    <source>
        <dbReference type="EMBL" id="KKT20013.1"/>
    </source>
</evidence>
<dbReference type="AlphaFoldDB" id="A0A0G1FD57"/>
<sequence length="250" mass="29387">MRVKNLIGCRFGKLVAVEMREKNKWQNYTFLCKCDCGKMRVVSSGNLQFGSIKSCGCGNKRTTGKHWKLSLSKEAIEKRRERMIGNQINKGRIPSQITRMKMTVSQKLRYKNGAISFFKGKPSWNKGKQGYPAWNKGLKGFMTGEKSPHWIIDRNELQRYNDDAKDRRSYTYSDWRKRVWIRDNFKCRIANTDCDGRIEAHHILGWTEYVELRYEINNGITLCHAHHPRKRAEEKRLSPYFKELVSVSKI</sequence>
<evidence type="ECO:0008006" key="3">
    <source>
        <dbReference type="Google" id="ProtNLM"/>
    </source>
</evidence>
<dbReference type="EMBL" id="LCGS01000002">
    <property type="protein sequence ID" value="KKT20013.1"/>
    <property type="molecule type" value="Genomic_DNA"/>
</dbReference>
<name>A0A0G1FD57_9BACT</name>
<accession>A0A0G1FD57</accession>
<dbReference type="STRING" id="1618747.UW02_C0002G0005"/>
<protein>
    <recommendedName>
        <fullName evidence="3">HNH nuclease domain-containing protein</fullName>
    </recommendedName>
</protein>
<dbReference type="Proteomes" id="UP000034751">
    <property type="component" value="Unassembled WGS sequence"/>
</dbReference>
<proteinExistence type="predicted"/>
<comment type="caution">
    <text evidence="1">The sequence shown here is derived from an EMBL/GenBank/DDBJ whole genome shotgun (WGS) entry which is preliminary data.</text>
</comment>
<organism evidence="1 2">
    <name type="scientific">Candidatus Nomurabacteria bacterium GW2011_GWB1_43_7</name>
    <dbReference type="NCBI Taxonomy" id="1618747"/>
    <lineage>
        <taxon>Bacteria</taxon>
        <taxon>Candidatus Nomuraibacteriota</taxon>
    </lineage>
</organism>
<reference evidence="1 2" key="1">
    <citation type="journal article" date="2015" name="Nature">
        <title>rRNA introns, odd ribosomes, and small enigmatic genomes across a large radiation of phyla.</title>
        <authorList>
            <person name="Brown C.T."/>
            <person name="Hug L.A."/>
            <person name="Thomas B.C."/>
            <person name="Sharon I."/>
            <person name="Castelle C.J."/>
            <person name="Singh A."/>
            <person name="Wilkins M.J."/>
            <person name="Williams K.H."/>
            <person name="Banfield J.F."/>
        </authorList>
    </citation>
    <scope>NUCLEOTIDE SEQUENCE [LARGE SCALE GENOMIC DNA]</scope>
</reference>
<gene>
    <name evidence="1" type="ORF">UW02_C0002G0005</name>
</gene>